<accession>A0AAV6R2V4</accession>
<evidence type="ECO:0000256" key="2">
    <source>
        <dbReference type="SAM" id="MobiDB-lite"/>
    </source>
</evidence>
<evidence type="ECO:0000256" key="1">
    <source>
        <dbReference type="ARBA" id="ARBA00007959"/>
    </source>
</evidence>
<sequence>MLPCTCGGQYYAILRTAYRKPRRRRRTEERSRKAQSFLSVCGNNAITNRVRVFILGILRFLEPIIYPFISPFINKFWTKKAVKETSGTSDQNVSENSHLTCKTESNGDATANGTTIAADKKTD</sequence>
<reference evidence="3 4" key="1">
    <citation type="journal article" date="2021" name="Sci. Rep.">
        <title>Chromosome anchoring in Senegalese sole (Solea senegalensis) reveals sex-associated markers and genome rearrangements in flatfish.</title>
        <authorList>
            <person name="Guerrero-Cozar I."/>
            <person name="Gomez-Garrido J."/>
            <person name="Berbel C."/>
            <person name="Martinez-Blanch J.F."/>
            <person name="Alioto T."/>
            <person name="Claros M.G."/>
            <person name="Gagnaire P.A."/>
            <person name="Manchado M."/>
        </authorList>
    </citation>
    <scope>NUCLEOTIDE SEQUENCE [LARGE SCALE GENOMIC DNA]</scope>
    <source>
        <strain evidence="3">Sse05_10M</strain>
    </source>
</reference>
<protein>
    <submittedName>
        <fullName evidence="3">Uncharacterized protein</fullName>
    </submittedName>
</protein>
<keyword evidence="4" id="KW-1185">Reference proteome</keyword>
<organism evidence="3 4">
    <name type="scientific">Solea senegalensis</name>
    <name type="common">Senegalese sole</name>
    <dbReference type="NCBI Taxonomy" id="28829"/>
    <lineage>
        <taxon>Eukaryota</taxon>
        <taxon>Metazoa</taxon>
        <taxon>Chordata</taxon>
        <taxon>Craniata</taxon>
        <taxon>Vertebrata</taxon>
        <taxon>Euteleostomi</taxon>
        <taxon>Actinopterygii</taxon>
        <taxon>Neopterygii</taxon>
        <taxon>Teleostei</taxon>
        <taxon>Neoteleostei</taxon>
        <taxon>Acanthomorphata</taxon>
        <taxon>Carangaria</taxon>
        <taxon>Pleuronectiformes</taxon>
        <taxon>Pleuronectoidei</taxon>
        <taxon>Soleidae</taxon>
        <taxon>Solea</taxon>
    </lineage>
</organism>
<comment type="similarity">
    <text evidence="1">Belongs to the UPF0729 family.</text>
</comment>
<evidence type="ECO:0000313" key="4">
    <source>
        <dbReference type="Proteomes" id="UP000693946"/>
    </source>
</evidence>
<dbReference type="EMBL" id="JAGKHQ010000014">
    <property type="protein sequence ID" value="KAG7499686.1"/>
    <property type="molecule type" value="Genomic_DNA"/>
</dbReference>
<dbReference type="AlphaFoldDB" id="A0AAV6R2V4"/>
<proteinExistence type="inferred from homology"/>
<name>A0AAV6R2V4_SOLSE</name>
<dbReference type="PANTHER" id="PTHR13456">
    <property type="entry name" value="UPF0729 PROTEIN C18ORF32"/>
    <property type="match status" value="1"/>
</dbReference>
<dbReference type="PANTHER" id="PTHR13456:SF0">
    <property type="entry name" value="UPF0729 PROTEIN C18ORF32"/>
    <property type="match status" value="1"/>
</dbReference>
<feature type="compositionally biased region" description="Polar residues" evidence="2">
    <location>
        <begin position="86"/>
        <end position="115"/>
    </location>
</feature>
<comment type="caution">
    <text evidence="3">The sequence shown here is derived from an EMBL/GenBank/DDBJ whole genome shotgun (WGS) entry which is preliminary data.</text>
</comment>
<evidence type="ECO:0000313" key="3">
    <source>
        <dbReference type="EMBL" id="KAG7499686.1"/>
    </source>
</evidence>
<gene>
    <name evidence="3" type="ORF">JOB18_046032</name>
</gene>
<feature type="region of interest" description="Disordered" evidence="2">
    <location>
        <begin position="86"/>
        <end position="123"/>
    </location>
</feature>
<dbReference type="Proteomes" id="UP000693946">
    <property type="component" value="Linkage Group LG21"/>
</dbReference>
<dbReference type="InterPro" id="IPR026776">
    <property type="entry name" value="UPF0729_C18orf32-like"/>
</dbReference>